<dbReference type="GO" id="GO:0005762">
    <property type="term" value="C:mitochondrial large ribosomal subunit"/>
    <property type="evidence" value="ECO:0007669"/>
    <property type="project" value="TreeGrafter"/>
</dbReference>
<evidence type="ECO:0000256" key="2">
    <source>
        <dbReference type="ARBA" id="ARBA00022980"/>
    </source>
</evidence>
<evidence type="ECO:0000256" key="1">
    <source>
        <dbReference type="ARBA" id="ARBA00007320"/>
    </source>
</evidence>
<comment type="similarity">
    <text evidence="1">Belongs to the universal ribosomal protein uL15 family.</text>
</comment>
<organism evidence="6 7">
    <name type="scientific">Blyttiomyces helicus</name>
    <dbReference type="NCBI Taxonomy" id="388810"/>
    <lineage>
        <taxon>Eukaryota</taxon>
        <taxon>Fungi</taxon>
        <taxon>Fungi incertae sedis</taxon>
        <taxon>Chytridiomycota</taxon>
        <taxon>Chytridiomycota incertae sedis</taxon>
        <taxon>Chytridiomycetes</taxon>
        <taxon>Chytridiomycetes incertae sedis</taxon>
        <taxon>Blyttiomyces</taxon>
    </lineage>
</organism>
<feature type="region of interest" description="Disordered" evidence="4">
    <location>
        <begin position="1"/>
        <end position="38"/>
    </location>
</feature>
<evidence type="ECO:0000256" key="4">
    <source>
        <dbReference type="SAM" id="MobiDB-lite"/>
    </source>
</evidence>
<dbReference type="SUPFAM" id="SSF52080">
    <property type="entry name" value="Ribosomal proteins L15p and L18e"/>
    <property type="match status" value="1"/>
</dbReference>
<evidence type="ECO:0000313" key="7">
    <source>
        <dbReference type="Proteomes" id="UP000269721"/>
    </source>
</evidence>
<dbReference type="Proteomes" id="UP000269721">
    <property type="component" value="Unassembled WGS sequence"/>
</dbReference>
<dbReference type="InterPro" id="IPR036227">
    <property type="entry name" value="Ribosomal_uL15/eL18_sf"/>
</dbReference>
<proteinExistence type="inferred from homology"/>
<protein>
    <submittedName>
        <fullName evidence="6">Ribosomal protein L18e/L15P</fullName>
    </submittedName>
</protein>
<dbReference type="AlphaFoldDB" id="A0A4P9W250"/>
<dbReference type="PANTHER" id="PTHR12934:SF11">
    <property type="entry name" value="LARGE RIBOSOMAL SUBUNIT PROTEIN UL15M"/>
    <property type="match status" value="1"/>
</dbReference>
<gene>
    <name evidence="6" type="ORF">BDK51DRAFT_19686</name>
</gene>
<keyword evidence="2 6" id="KW-0689">Ribosomal protein</keyword>
<dbReference type="Gene3D" id="3.100.10.10">
    <property type="match status" value="1"/>
</dbReference>
<keyword evidence="3" id="KW-0687">Ribonucleoprotein</keyword>
<feature type="domain" description="Large ribosomal subunit protein uL15/eL18" evidence="5">
    <location>
        <begin position="53"/>
        <end position="128"/>
    </location>
</feature>
<dbReference type="GO" id="GO:0003735">
    <property type="term" value="F:structural constituent of ribosome"/>
    <property type="evidence" value="ECO:0007669"/>
    <property type="project" value="InterPro"/>
</dbReference>
<sequence length="214" mass="24280">GRGDKTAGRGQKGWKARAPRDRPQRGWEGGQSPIKKRFPKFGKREPVLDISRVHLDSIQHWIDTGRLDASKKITLVELVRSNIIKKPKQGVMVLERGGEYLTHAIDLEVTYASEAAIGFIEANGGKITTVYHDKESIEMLLYPHKYMEKPGFRVPESPTEIARYADPERRGFLAPLLEGTDKQDVIRKVMEITRVKQALEAEAHRNEVQKRVSS</sequence>
<evidence type="ECO:0000259" key="5">
    <source>
        <dbReference type="Pfam" id="PF00828"/>
    </source>
</evidence>
<dbReference type="OrthoDB" id="361383at2759"/>
<dbReference type="InterPro" id="IPR005749">
    <property type="entry name" value="Ribosomal_uL15_bac-type"/>
</dbReference>
<evidence type="ECO:0000256" key="3">
    <source>
        <dbReference type="ARBA" id="ARBA00023274"/>
    </source>
</evidence>
<reference evidence="7" key="1">
    <citation type="journal article" date="2018" name="Nat. Microbiol.">
        <title>Leveraging single-cell genomics to expand the fungal tree of life.</title>
        <authorList>
            <person name="Ahrendt S.R."/>
            <person name="Quandt C.A."/>
            <person name="Ciobanu D."/>
            <person name="Clum A."/>
            <person name="Salamov A."/>
            <person name="Andreopoulos B."/>
            <person name="Cheng J.F."/>
            <person name="Woyke T."/>
            <person name="Pelin A."/>
            <person name="Henrissat B."/>
            <person name="Reynolds N.K."/>
            <person name="Benny G.L."/>
            <person name="Smith M.E."/>
            <person name="James T.Y."/>
            <person name="Grigoriev I.V."/>
        </authorList>
    </citation>
    <scope>NUCLEOTIDE SEQUENCE [LARGE SCALE GENOMIC DNA]</scope>
</reference>
<dbReference type="PANTHER" id="PTHR12934">
    <property type="entry name" value="50S RIBOSOMAL PROTEIN L15"/>
    <property type="match status" value="1"/>
</dbReference>
<dbReference type="GO" id="GO:0006412">
    <property type="term" value="P:translation"/>
    <property type="evidence" value="ECO:0007669"/>
    <property type="project" value="InterPro"/>
</dbReference>
<name>A0A4P9W250_9FUNG</name>
<dbReference type="Pfam" id="PF00828">
    <property type="entry name" value="Ribosomal_L27A"/>
    <property type="match status" value="1"/>
</dbReference>
<keyword evidence="7" id="KW-1185">Reference proteome</keyword>
<evidence type="ECO:0000313" key="6">
    <source>
        <dbReference type="EMBL" id="RKO84146.1"/>
    </source>
</evidence>
<dbReference type="InterPro" id="IPR021131">
    <property type="entry name" value="Ribosomal_uL15/eL18"/>
</dbReference>
<accession>A0A4P9W250</accession>
<feature type="non-terminal residue" evidence="6">
    <location>
        <position position="1"/>
    </location>
</feature>
<dbReference type="EMBL" id="ML000439">
    <property type="protein sequence ID" value="RKO84146.1"/>
    <property type="molecule type" value="Genomic_DNA"/>
</dbReference>